<evidence type="ECO:0000313" key="5">
    <source>
        <dbReference type="Proteomes" id="UP001501343"/>
    </source>
</evidence>
<dbReference type="RefSeq" id="WP_248147690.1">
    <property type="nucleotide sequence ID" value="NZ_BAAAOF010000005.1"/>
</dbReference>
<keyword evidence="1" id="KW-0547">Nucleotide-binding</keyword>
<dbReference type="Pfam" id="PF00196">
    <property type="entry name" value="GerE"/>
    <property type="match status" value="1"/>
</dbReference>
<keyword evidence="2" id="KW-0067">ATP-binding</keyword>
<dbReference type="Proteomes" id="UP001501343">
    <property type="component" value="Unassembled WGS sequence"/>
</dbReference>
<dbReference type="SUPFAM" id="SSF52540">
    <property type="entry name" value="P-loop containing nucleoside triphosphate hydrolases"/>
    <property type="match status" value="1"/>
</dbReference>
<dbReference type="InterPro" id="IPR036388">
    <property type="entry name" value="WH-like_DNA-bd_sf"/>
</dbReference>
<dbReference type="InterPro" id="IPR027417">
    <property type="entry name" value="P-loop_NTPase"/>
</dbReference>
<keyword evidence="5" id="KW-1185">Reference proteome</keyword>
<dbReference type="PANTHER" id="PTHR16305:SF28">
    <property type="entry name" value="GUANYLATE CYCLASE DOMAIN-CONTAINING PROTEIN"/>
    <property type="match status" value="1"/>
</dbReference>
<accession>A0ABP5B5X7</accession>
<dbReference type="SMART" id="SM00421">
    <property type="entry name" value="HTH_LUXR"/>
    <property type="match status" value="1"/>
</dbReference>
<dbReference type="EMBL" id="BAAAOF010000005">
    <property type="protein sequence ID" value="GAA1932779.1"/>
    <property type="molecule type" value="Genomic_DNA"/>
</dbReference>
<dbReference type="PROSITE" id="PS00622">
    <property type="entry name" value="HTH_LUXR_1"/>
    <property type="match status" value="1"/>
</dbReference>
<evidence type="ECO:0000256" key="2">
    <source>
        <dbReference type="ARBA" id="ARBA00022840"/>
    </source>
</evidence>
<protein>
    <submittedName>
        <fullName evidence="4">LuxR C-terminal-related transcriptional regulator</fullName>
    </submittedName>
</protein>
<evidence type="ECO:0000256" key="1">
    <source>
        <dbReference type="ARBA" id="ARBA00022741"/>
    </source>
</evidence>
<dbReference type="PROSITE" id="PS50043">
    <property type="entry name" value="HTH_LUXR_2"/>
    <property type="match status" value="1"/>
</dbReference>
<dbReference type="PRINTS" id="PR00038">
    <property type="entry name" value="HTHLUXR"/>
</dbReference>
<dbReference type="InterPro" id="IPR003593">
    <property type="entry name" value="AAA+_ATPase"/>
</dbReference>
<comment type="caution">
    <text evidence="4">The sequence shown here is derived from an EMBL/GenBank/DDBJ whole genome shotgun (WGS) entry which is preliminary data.</text>
</comment>
<gene>
    <name evidence="4" type="ORF">GCM10009775_25950</name>
</gene>
<dbReference type="InterPro" id="IPR041664">
    <property type="entry name" value="AAA_16"/>
</dbReference>
<sequence>MDLRAAASASLRAWTVAGRESELGRMDDALSVAGGGVMLVGAPGVGKTRLAREALERLSSRGVPTAWAVGSESSRELPLGAFAGMLSRWEDAAPSQSVTERLAEAIRNLAPRQGALVLGVDDVNLLDQASVVLVHQLATQGVIRVVMTQRACTPSPDAVSALLRSERMIRIDLAEIPSDIADGLIDASLDAPVDRAARRALRRAAGGNPLYLRELLRGGLEEGWLAYADGLWQLTRPLRLPSSLVELVSDRIGAVEGDVGELLDILALAEPLSIDLSEHLVGGDVVELVETHGLVSIQRSADDRDFVRLAHPLFGEARRAVLGAARARRLRRRAAGAMADPALGHSGDVMRRAVLELDAGDRPQLELLLAAVDRAADLVDVPLAHRLATAAIGAGAGFETQAYVANLAALVPGEDPVAELDRLEALAGDEVERARAAAMRIAHIAWERNGPQEAEAELRRARSALSDPIAIAHIDAIGALFAERLARSAEASATAERLLAMPGLDRDSVALATSALVAARAGSGRVEGLAPFIERALADSSTLARGAFRTPLIASYALGLEWAGRLDAAEQTKRDLVGGLRDSGPVSAVAAYLLGANELARGRPRSAVALLREAKAGLIYFGGWKYATQIAVTRALALCGTPGEAVAARDELNARVLESMRHWEPDRLLANAMVEARLGAVAAAIALIHQAARFAREHGLFANEVIALQMRVMLGRSGADRRLSELAGIVDGPRVGLALAHDRALSTSDPGALLSVSDAWDEMGDQLAAATASAQSFRLASRGRQSAADRRHVARARIRTMELLLRCEEANTPELDRFARPSPLTDREREVVHLAATGKSNRQIAGQLGVSVRTIEGHVYRATDKLGLTRAEFSQYHG</sequence>
<dbReference type="Pfam" id="PF13191">
    <property type="entry name" value="AAA_16"/>
    <property type="match status" value="1"/>
</dbReference>
<dbReference type="InterPro" id="IPR016032">
    <property type="entry name" value="Sig_transdc_resp-reg_C-effctor"/>
</dbReference>
<name>A0ABP5B5X7_9MICO</name>
<proteinExistence type="predicted"/>
<dbReference type="Gene3D" id="3.40.50.300">
    <property type="entry name" value="P-loop containing nucleotide triphosphate hydrolases"/>
    <property type="match status" value="1"/>
</dbReference>
<reference evidence="5" key="1">
    <citation type="journal article" date="2019" name="Int. J. Syst. Evol. Microbiol.">
        <title>The Global Catalogue of Microorganisms (GCM) 10K type strain sequencing project: providing services to taxonomists for standard genome sequencing and annotation.</title>
        <authorList>
            <consortium name="The Broad Institute Genomics Platform"/>
            <consortium name="The Broad Institute Genome Sequencing Center for Infectious Disease"/>
            <person name="Wu L."/>
            <person name="Ma J."/>
        </authorList>
    </citation>
    <scope>NUCLEOTIDE SEQUENCE [LARGE SCALE GENOMIC DNA]</scope>
    <source>
        <strain evidence="5">JCM 14900</strain>
    </source>
</reference>
<evidence type="ECO:0000313" key="4">
    <source>
        <dbReference type="EMBL" id="GAA1932779.1"/>
    </source>
</evidence>
<evidence type="ECO:0000259" key="3">
    <source>
        <dbReference type="PROSITE" id="PS50043"/>
    </source>
</evidence>
<dbReference type="CDD" id="cd06170">
    <property type="entry name" value="LuxR_C_like"/>
    <property type="match status" value="1"/>
</dbReference>
<dbReference type="SUPFAM" id="SSF46894">
    <property type="entry name" value="C-terminal effector domain of the bipartite response regulators"/>
    <property type="match status" value="1"/>
</dbReference>
<feature type="domain" description="HTH luxR-type" evidence="3">
    <location>
        <begin position="817"/>
        <end position="878"/>
    </location>
</feature>
<dbReference type="InterPro" id="IPR000792">
    <property type="entry name" value="Tscrpt_reg_LuxR_C"/>
</dbReference>
<dbReference type="Gene3D" id="1.10.10.10">
    <property type="entry name" value="Winged helix-like DNA-binding domain superfamily/Winged helix DNA-binding domain"/>
    <property type="match status" value="1"/>
</dbReference>
<dbReference type="SMART" id="SM00382">
    <property type="entry name" value="AAA"/>
    <property type="match status" value="1"/>
</dbReference>
<organism evidence="4 5">
    <name type="scientific">Microbacterium aoyamense</name>
    <dbReference type="NCBI Taxonomy" id="344166"/>
    <lineage>
        <taxon>Bacteria</taxon>
        <taxon>Bacillati</taxon>
        <taxon>Actinomycetota</taxon>
        <taxon>Actinomycetes</taxon>
        <taxon>Micrococcales</taxon>
        <taxon>Microbacteriaceae</taxon>
        <taxon>Microbacterium</taxon>
    </lineage>
</organism>
<dbReference type="PANTHER" id="PTHR16305">
    <property type="entry name" value="TESTICULAR SOLUBLE ADENYLYL CYCLASE"/>
    <property type="match status" value="1"/>
</dbReference>